<dbReference type="OrthoDB" id="9787654at2"/>
<dbReference type="PANTHER" id="PTHR43569">
    <property type="entry name" value="AMIDOHYDROLASE"/>
    <property type="match status" value="1"/>
</dbReference>
<reference evidence="4" key="1">
    <citation type="submission" date="2016-02" db="EMBL/GenBank/DDBJ databases">
        <authorList>
            <person name="Rodrigo-Torres Lidia"/>
            <person name="Arahal R.David."/>
        </authorList>
    </citation>
    <scope>NUCLEOTIDE SEQUENCE [LARGE SCALE GENOMIC DNA]</scope>
    <source>
        <strain evidence="4">CECT 9029</strain>
    </source>
</reference>
<name>A0A128EUD8_9GAMM</name>
<keyword evidence="4" id="KW-1185">Reference proteome</keyword>
<dbReference type="InterPro" id="IPR006680">
    <property type="entry name" value="Amidohydro-rel"/>
</dbReference>
<sequence length="282" mass="31933">MKFIDPHLHLFDRQKGKYGWLQTGNPPFWQDKAVIQRDFSEADLQVSAPAELAGFVHVEAGFDNEAPWREIEWLESICQLPFRSIACANLTLSSEAFSEQVARLKTLSSVVGVRHILDDDAVTLLSNQQVKRNLAHLEKEGVIFEAQFDANDDRAVAAFLDVIGHLPSLNVVLNHAGFPPPANSSGWKKNIEKLSGLNNLWVKASGWEMTDRHFPVNAIAQTIETLIAAFGHDRVMLASNFPLTLFRTSYKELWQDYLSLDFPREALQKVIYQNASTFYRFC</sequence>
<organism evidence="3 4">
    <name type="scientific">Grimontia celer</name>
    <dbReference type="NCBI Taxonomy" id="1796497"/>
    <lineage>
        <taxon>Bacteria</taxon>
        <taxon>Pseudomonadati</taxon>
        <taxon>Pseudomonadota</taxon>
        <taxon>Gammaproteobacteria</taxon>
        <taxon>Vibrionales</taxon>
        <taxon>Vibrionaceae</taxon>
        <taxon>Grimontia</taxon>
    </lineage>
</organism>
<dbReference type="RefSeq" id="WP_062660825.1">
    <property type="nucleotide sequence ID" value="NZ_FIZX01000001.1"/>
</dbReference>
<accession>A0A128EUD8</accession>
<gene>
    <name evidence="3" type="ORF">GCE9029_00435</name>
</gene>
<dbReference type="Gene3D" id="3.20.20.140">
    <property type="entry name" value="Metal-dependent hydrolases"/>
    <property type="match status" value="1"/>
</dbReference>
<keyword evidence="3" id="KW-0378">Hydrolase</keyword>
<evidence type="ECO:0000313" key="3">
    <source>
        <dbReference type="EMBL" id="CZF77800.1"/>
    </source>
</evidence>
<protein>
    <submittedName>
        <fullName evidence="3">Amidohydrolase</fullName>
    </submittedName>
</protein>
<dbReference type="SUPFAM" id="SSF51556">
    <property type="entry name" value="Metallo-dependent hydrolases"/>
    <property type="match status" value="1"/>
</dbReference>
<dbReference type="EMBL" id="FIZX01000001">
    <property type="protein sequence ID" value="CZF77800.1"/>
    <property type="molecule type" value="Genomic_DNA"/>
</dbReference>
<evidence type="ECO:0000313" key="4">
    <source>
        <dbReference type="Proteomes" id="UP000071641"/>
    </source>
</evidence>
<evidence type="ECO:0000256" key="1">
    <source>
        <dbReference type="ARBA" id="ARBA00038310"/>
    </source>
</evidence>
<evidence type="ECO:0000259" key="2">
    <source>
        <dbReference type="Pfam" id="PF04909"/>
    </source>
</evidence>
<dbReference type="Pfam" id="PF04909">
    <property type="entry name" value="Amidohydro_2"/>
    <property type="match status" value="1"/>
</dbReference>
<dbReference type="InterPro" id="IPR032466">
    <property type="entry name" value="Metal_Hydrolase"/>
</dbReference>
<comment type="similarity">
    <text evidence="1">Belongs to the metallo-dependent hydrolases superfamily.</text>
</comment>
<dbReference type="InterPro" id="IPR052350">
    <property type="entry name" value="Metallo-dep_Lactonases"/>
</dbReference>
<dbReference type="Proteomes" id="UP000071641">
    <property type="component" value="Unassembled WGS sequence"/>
</dbReference>
<dbReference type="AlphaFoldDB" id="A0A128EUD8"/>
<dbReference type="GO" id="GO:0016787">
    <property type="term" value="F:hydrolase activity"/>
    <property type="evidence" value="ECO:0007669"/>
    <property type="project" value="UniProtKB-KW"/>
</dbReference>
<dbReference type="STRING" id="1796497.GCE9029_00435"/>
<feature type="domain" description="Amidohydrolase-related" evidence="2">
    <location>
        <begin position="4"/>
        <end position="281"/>
    </location>
</feature>
<dbReference type="PANTHER" id="PTHR43569:SF2">
    <property type="entry name" value="AMIDOHYDROLASE-RELATED DOMAIN-CONTAINING PROTEIN"/>
    <property type="match status" value="1"/>
</dbReference>
<proteinExistence type="inferred from homology"/>